<protein>
    <submittedName>
        <fullName evidence="2">Reverse transcriptase domain-containing protein</fullName>
    </submittedName>
</protein>
<evidence type="ECO:0000259" key="1">
    <source>
        <dbReference type="Pfam" id="PF03732"/>
    </source>
</evidence>
<keyword evidence="2" id="KW-0548">Nucleotidyltransferase</keyword>
<dbReference type="SUPFAM" id="SSF56672">
    <property type="entry name" value="DNA/RNA polymerases"/>
    <property type="match status" value="1"/>
</dbReference>
<keyword evidence="2" id="KW-0808">Transferase</keyword>
<dbReference type="PANTHER" id="PTHR33223">
    <property type="entry name" value="CCHC-TYPE DOMAIN-CONTAINING PROTEIN"/>
    <property type="match status" value="1"/>
</dbReference>
<reference evidence="2" key="1">
    <citation type="journal article" date="2022" name="Int. J. Mol. Sci.">
        <title>Draft Genome of Tanacetum Coccineum: Genomic Comparison of Closely Related Tanacetum-Family Plants.</title>
        <authorList>
            <person name="Yamashiro T."/>
            <person name="Shiraishi A."/>
            <person name="Nakayama K."/>
            <person name="Satake H."/>
        </authorList>
    </citation>
    <scope>NUCLEOTIDE SEQUENCE</scope>
</reference>
<dbReference type="InterPro" id="IPR043502">
    <property type="entry name" value="DNA/RNA_pol_sf"/>
</dbReference>
<dbReference type="Gene3D" id="2.40.70.10">
    <property type="entry name" value="Acid Proteases"/>
    <property type="match status" value="1"/>
</dbReference>
<dbReference type="InterPro" id="IPR005162">
    <property type="entry name" value="Retrotrans_gag_dom"/>
</dbReference>
<evidence type="ECO:0000313" key="3">
    <source>
        <dbReference type="Proteomes" id="UP001151760"/>
    </source>
</evidence>
<dbReference type="EMBL" id="BQNB010014439">
    <property type="protein sequence ID" value="GJT28185.1"/>
    <property type="molecule type" value="Genomic_DNA"/>
</dbReference>
<dbReference type="Proteomes" id="UP001151760">
    <property type="component" value="Unassembled WGS sequence"/>
</dbReference>
<accession>A0ABQ5CM99</accession>
<dbReference type="InterPro" id="IPR021109">
    <property type="entry name" value="Peptidase_aspartic_dom_sf"/>
</dbReference>
<comment type="caution">
    <text evidence="2">The sequence shown here is derived from an EMBL/GenBank/DDBJ whole genome shotgun (WGS) entry which is preliminary data.</text>
</comment>
<evidence type="ECO:0000313" key="2">
    <source>
        <dbReference type="EMBL" id="GJT28185.1"/>
    </source>
</evidence>
<sequence>MTRSSNTKVFTPFANPERQFRSRKDITPIVVYNIHSFYESESSESESEDLSDINIERLTLEQYLALNLNNSQVGVKRPEIKKRAAKRWLGRTLSDLLKTWDKLKQVFIRRFCPPSVTFKQIGEIHNFWQEEGETLYHTWERYNELLFKCPFHDLNDYQNFGVNSGETNQKDNTPVMNSTSVQQECAMKLEPPQETPKLETFTEKVKKRIMETQANEEKLLKKLECDPFIFLVDFVILDIIEDNKVSIILGRPLLATAHARIDVFRGKFSLEVGKKVIFNANKGATPITVSSVCVIKNFEVIDDINRPGDLEKFLMDDNLNGDLGKFLQDINLFLNYENPGTNSLSPNKSSREIWSPTKGFQDSNNDFGSRIDELVIIDVLWGDLDPGALNSSLYKEMEFEVSSTRVVERGNEGNVGSQSSDDEDAHEHVLRVLEIADLFHFLSVTHGTVMLRVFPITLKGPALRWINRLSAGLVTTWDLLEKAFIRQYCPPFKTTKKLEIICNFKQEMDETLYYAWERYNDLLFKCPHHDLNCQQKVHIFYTGLDIPTRRVLDSKGFIPLMTPTQALISIQVMAEHSHNWYDEATTREQIDDSPNNIDTKKPKENIHAIQASFKNCVGAHLTMEYPLKKEDKLVEQSKTRETICAIGIPEEIKEDEGDMNNGCDITVEDVDKLRKLLTPSIHALPIVQPYMPLGLTVHITPPDDDYVASATNPILNKHLNEFGEEFADNTRVSKKIDSNPVNDLKELLKTYDFENLIRKLKHQLSQSSHKTGSLYKEMEFEVPLTRVRVVVREGIVLGHKISKSGIEVDRAKVDVIAKLPHPTTVKGVRSFLGHAGFYRRFIQDFSKIARPMTHLLEKETPFVFSKDCIDAFQTLKKKLTKSNRIVVWIRTYLSNSCVMQVIS</sequence>
<organism evidence="2 3">
    <name type="scientific">Tanacetum coccineum</name>
    <dbReference type="NCBI Taxonomy" id="301880"/>
    <lineage>
        <taxon>Eukaryota</taxon>
        <taxon>Viridiplantae</taxon>
        <taxon>Streptophyta</taxon>
        <taxon>Embryophyta</taxon>
        <taxon>Tracheophyta</taxon>
        <taxon>Spermatophyta</taxon>
        <taxon>Magnoliopsida</taxon>
        <taxon>eudicotyledons</taxon>
        <taxon>Gunneridae</taxon>
        <taxon>Pentapetalae</taxon>
        <taxon>asterids</taxon>
        <taxon>campanulids</taxon>
        <taxon>Asterales</taxon>
        <taxon>Asteraceae</taxon>
        <taxon>Asteroideae</taxon>
        <taxon>Anthemideae</taxon>
        <taxon>Anthemidinae</taxon>
        <taxon>Tanacetum</taxon>
    </lineage>
</organism>
<dbReference type="GO" id="GO:0003964">
    <property type="term" value="F:RNA-directed DNA polymerase activity"/>
    <property type="evidence" value="ECO:0007669"/>
    <property type="project" value="UniProtKB-KW"/>
</dbReference>
<dbReference type="InterPro" id="IPR043128">
    <property type="entry name" value="Rev_trsase/Diguanyl_cyclase"/>
</dbReference>
<feature type="domain" description="Retrotransposon gag" evidence="1">
    <location>
        <begin position="453"/>
        <end position="545"/>
    </location>
</feature>
<proteinExistence type="predicted"/>
<gene>
    <name evidence="2" type="ORF">Tco_0908460</name>
</gene>
<dbReference type="PANTHER" id="PTHR33223:SF11">
    <property type="entry name" value="ELEMENT PROTEIN, PUTATIVE-RELATED"/>
    <property type="match status" value="1"/>
</dbReference>
<keyword evidence="3" id="KW-1185">Reference proteome</keyword>
<keyword evidence="2" id="KW-0695">RNA-directed DNA polymerase</keyword>
<name>A0ABQ5CM99_9ASTR</name>
<dbReference type="Gene3D" id="3.30.70.270">
    <property type="match status" value="1"/>
</dbReference>
<reference evidence="2" key="2">
    <citation type="submission" date="2022-01" db="EMBL/GenBank/DDBJ databases">
        <authorList>
            <person name="Yamashiro T."/>
            <person name="Shiraishi A."/>
            <person name="Satake H."/>
            <person name="Nakayama K."/>
        </authorList>
    </citation>
    <scope>NUCLEOTIDE SEQUENCE</scope>
</reference>
<dbReference type="Pfam" id="PF03732">
    <property type="entry name" value="Retrotrans_gag"/>
    <property type="match status" value="1"/>
</dbReference>